<dbReference type="GO" id="GO:0005829">
    <property type="term" value="C:cytosol"/>
    <property type="evidence" value="ECO:0007669"/>
    <property type="project" value="TreeGrafter"/>
</dbReference>
<dbReference type="Pfam" id="PF12802">
    <property type="entry name" value="MarR_2"/>
    <property type="match status" value="1"/>
</dbReference>
<dbReference type="PANTHER" id="PTHR10948:SF23">
    <property type="entry name" value="TRANSPOSASE INSI FOR INSERTION SEQUENCE ELEMENT IS30A-RELATED"/>
    <property type="match status" value="1"/>
</dbReference>
<accession>A0A5S4GJI4</accession>
<dbReference type="InterPro" id="IPR000835">
    <property type="entry name" value="HTH_MarR-typ"/>
</dbReference>
<gene>
    <name evidence="3" type="ORF">ETD85_21040</name>
</gene>
<dbReference type="SMART" id="SM00347">
    <property type="entry name" value="HTH_MARR"/>
    <property type="match status" value="1"/>
</dbReference>
<organism evidence="3 4">
    <name type="scientific">Nonomuraea zeae</name>
    <dbReference type="NCBI Taxonomy" id="1642303"/>
    <lineage>
        <taxon>Bacteria</taxon>
        <taxon>Bacillati</taxon>
        <taxon>Actinomycetota</taxon>
        <taxon>Actinomycetes</taxon>
        <taxon>Streptosporangiales</taxon>
        <taxon>Streptosporangiaceae</taxon>
        <taxon>Nonomuraea</taxon>
    </lineage>
</organism>
<dbReference type="Proteomes" id="UP000306628">
    <property type="component" value="Unassembled WGS sequence"/>
</dbReference>
<dbReference type="RefSeq" id="WP_138691458.1">
    <property type="nucleotide sequence ID" value="NZ_JBHSAZ010000089.1"/>
</dbReference>
<keyword evidence="4" id="KW-1185">Reference proteome</keyword>
<dbReference type="InterPro" id="IPR025246">
    <property type="entry name" value="IS30-like_HTH"/>
</dbReference>
<feature type="domain" description="HTH marR-type" evidence="2">
    <location>
        <begin position="98"/>
        <end position="198"/>
    </location>
</feature>
<dbReference type="Gene3D" id="1.10.10.10">
    <property type="entry name" value="Winged helix-like DNA-binding domain superfamily/Winged helix DNA-binding domain"/>
    <property type="match status" value="1"/>
</dbReference>
<reference evidence="3 4" key="1">
    <citation type="submission" date="2019-05" db="EMBL/GenBank/DDBJ databases">
        <title>Draft genome sequence of Nonomuraea zeae DSM 100528.</title>
        <authorList>
            <person name="Saricaoglu S."/>
            <person name="Isik K."/>
        </authorList>
    </citation>
    <scope>NUCLEOTIDE SEQUENCE [LARGE SCALE GENOMIC DNA]</scope>
    <source>
        <strain evidence="3 4">DSM 100528</strain>
    </source>
</reference>
<feature type="region of interest" description="Disordered" evidence="1">
    <location>
        <begin position="38"/>
        <end position="87"/>
    </location>
</feature>
<dbReference type="GO" id="GO:0032196">
    <property type="term" value="P:transposition"/>
    <property type="evidence" value="ECO:0007669"/>
    <property type="project" value="TreeGrafter"/>
</dbReference>
<evidence type="ECO:0000256" key="1">
    <source>
        <dbReference type="SAM" id="MobiDB-lite"/>
    </source>
</evidence>
<comment type="caution">
    <text evidence="3">The sequence shown here is derived from an EMBL/GenBank/DDBJ whole genome shotgun (WGS) entry which is preliminary data.</text>
</comment>
<dbReference type="OrthoDB" id="4823987at2"/>
<dbReference type="AlphaFoldDB" id="A0A5S4GJI4"/>
<evidence type="ECO:0000313" key="4">
    <source>
        <dbReference type="Proteomes" id="UP000306628"/>
    </source>
</evidence>
<feature type="compositionally biased region" description="Basic and acidic residues" evidence="1">
    <location>
        <begin position="52"/>
        <end position="63"/>
    </location>
</feature>
<proteinExistence type="predicted"/>
<dbReference type="Pfam" id="PF13936">
    <property type="entry name" value="HTH_38"/>
    <property type="match status" value="1"/>
</dbReference>
<dbReference type="SUPFAM" id="SSF46785">
    <property type="entry name" value="Winged helix' DNA-binding domain"/>
    <property type="match status" value="1"/>
</dbReference>
<dbReference type="InterPro" id="IPR051917">
    <property type="entry name" value="Transposase-Integrase"/>
</dbReference>
<dbReference type="EMBL" id="VCKX01000061">
    <property type="protein sequence ID" value="TMR33093.1"/>
    <property type="molecule type" value="Genomic_DNA"/>
</dbReference>
<dbReference type="PANTHER" id="PTHR10948">
    <property type="entry name" value="TRANSPOSASE"/>
    <property type="match status" value="1"/>
</dbReference>
<dbReference type="GO" id="GO:0004803">
    <property type="term" value="F:transposase activity"/>
    <property type="evidence" value="ECO:0007669"/>
    <property type="project" value="TreeGrafter"/>
</dbReference>
<evidence type="ECO:0000313" key="3">
    <source>
        <dbReference type="EMBL" id="TMR33093.1"/>
    </source>
</evidence>
<dbReference type="InterPro" id="IPR036388">
    <property type="entry name" value="WH-like_DNA-bd_sf"/>
</dbReference>
<dbReference type="GO" id="GO:0003700">
    <property type="term" value="F:DNA-binding transcription factor activity"/>
    <property type="evidence" value="ECO:0007669"/>
    <property type="project" value="InterPro"/>
</dbReference>
<evidence type="ECO:0000259" key="2">
    <source>
        <dbReference type="SMART" id="SM00347"/>
    </source>
</evidence>
<dbReference type="InterPro" id="IPR036390">
    <property type="entry name" value="WH_DNA-bd_sf"/>
</dbReference>
<name>A0A5S4GJI4_9ACTN</name>
<sequence>MPGGRLTYQDRCDIADGLAEGLTYTEIAQRLHRPISTVSREITRNGGTEGYQAERAHRATEGRARRRRKPASAPAQQRADAHGRDPEAVHDLEEQFTAAMVTTGLSRMTARVLTSLYTTDSGSFTAAELTERLQVSPASISKAIGELEQQELIRRERDPRSRRDRYAIDADVWFRAWLTSARQNVMLAETARSGAATLGATTPAGARLAEVSEFFEHVGNLMIEAAENWRSTRPGPS</sequence>
<protein>
    <submittedName>
        <fullName evidence="3">MarR family transcriptional regulator</fullName>
    </submittedName>
</protein>